<dbReference type="Proteomes" id="UP001177744">
    <property type="component" value="Unassembled WGS sequence"/>
</dbReference>
<gene>
    <name evidence="2" type="ORF">QTO34_005617</name>
</gene>
<evidence type="ECO:0000256" key="1">
    <source>
        <dbReference type="SAM" id="MobiDB-lite"/>
    </source>
</evidence>
<keyword evidence="3" id="KW-1185">Reference proteome</keyword>
<protein>
    <submittedName>
        <fullName evidence="2">Uncharacterized protein</fullName>
    </submittedName>
</protein>
<comment type="caution">
    <text evidence="2">The sequence shown here is derived from an EMBL/GenBank/DDBJ whole genome shotgun (WGS) entry which is preliminary data.</text>
</comment>
<feature type="compositionally biased region" description="Basic and acidic residues" evidence="1">
    <location>
        <begin position="35"/>
        <end position="53"/>
    </location>
</feature>
<proteinExistence type="predicted"/>
<organism evidence="2 3">
    <name type="scientific">Cnephaeus nilssonii</name>
    <name type="common">Northern bat</name>
    <name type="synonym">Eptesicus nilssonii</name>
    <dbReference type="NCBI Taxonomy" id="3371016"/>
    <lineage>
        <taxon>Eukaryota</taxon>
        <taxon>Metazoa</taxon>
        <taxon>Chordata</taxon>
        <taxon>Craniata</taxon>
        <taxon>Vertebrata</taxon>
        <taxon>Euteleostomi</taxon>
        <taxon>Mammalia</taxon>
        <taxon>Eutheria</taxon>
        <taxon>Laurasiatheria</taxon>
        <taxon>Chiroptera</taxon>
        <taxon>Yangochiroptera</taxon>
        <taxon>Vespertilionidae</taxon>
        <taxon>Cnephaeus</taxon>
    </lineage>
</organism>
<accession>A0AA40HPI5</accession>
<dbReference type="AlphaFoldDB" id="A0AA40HPI5"/>
<evidence type="ECO:0000313" key="2">
    <source>
        <dbReference type="EMBL" id="KAK1334610.1"/>
    </source>
</evidence>
<sequence>MSRLHKPRALKPLSPDTRRAILKYVSELYGPLNDTRPEDQEPKEAEPKGEQHQPRRQRQLLLSHRKSILRRRMQSWRHLHLQSFHHLQQPLQLQLWSQGRPQTKPRPHHSWRKNPPWSPCWFLPQRRSCLWRAQLKGPLLNVLTLS</sequence>
<evidence type="ECO:0000313" key="3">
    <source>
        <dbReference type="Proteomes" id="UP001177744"/>
    </source>
</evidence>
<name>A0AA40HPI5_CNENI</name>
<feature type="region of interest" description="Disordered" evidence="1">
    <location>
        <begin position="30"/>
        <end position="59"/>
    </location>
</feature>
<dbReference type="EMBL" id="JAULJE010000015">
    <property type="protein sequence ID" value="KAK1334610.1"/>
    <property type="molecule type" value="Genomic_DNA"/>
</dbReference>
<reference evidence="2" key="1">
    <citation type="submission" date="2023-06" db="EMBL/GenBank/DDBJ databases">
        <title>Reference genome for the Northern bat (Eptesicus nilssonii), a most northern bat species.</title>
        <authorList>
            <person name="Laine V.N."/>
            <person name="Pulliainen A.T."/>
            <person name="Lilley T.M."/>
        </authorList>
    </citation>
    <scope>NUCLEOTIDE SEQUENCE</scope>
    <source>
        <strain evidence="2">BLF_Eptnil</strain>
        <tissue evidence="2">Kidney</tissue>
    </source>
</reference>